<sequence>MDDFNKIRTICFLRNTLWCDPDFLAEMLSLFYDEVPNVQFEWKRPVVSIKNGTHGTLSYGRYDPAGSSVP</sequence>
<dbReference type="AlphaFoldDB" id="A0A821LD74"/>
<dbReference type="Proteomes" id="UP000663880">
    <property type="component" value="Unassembled WGS sequence"/>
</dbReference>
<keyword evidence="2" id="KW-1185">Reference proteome</keyword>
<accession>A0A821LD74</accession>
<reference evidence="1" key="1">
    <citation type="submission" date="2021-02" db="EMBL/GenBank/DDBJ databases">
        <authorList>
            <person name="Steward A R."/>
        </authorList>
    </citation>
    <scope>NUCLEOTIDE SEQUENCE</scope>
</reference>
<organism evidence="1 2">
    <name type="scientific">Pieris macdunnoughi</name>
    <dbReference type="NCBI Taxonomy" id="345717"/>
    <lineage>
        <taxon>Eukaryota</taxon>
        <taxon>Metazoa</taxon>
        <taxon>Ecdysozoa</taxon>
        <taxon>Arthropoda</taxon>
        <taxon>Hexapoda</taxon>
        <taxon>Insecta</taxon>
        <taxon>Pterygota</taxon>
        <taxon>Neoptera</taxon>
        <taxon>Endopterygota</taxon>
        <taxon>Lepidoptera</taxon>
        <taxon>Glossata</taxon>
        <taxon>Ditrysia</taxon>
        <taxon>Papilionoidea</taxon>
        <taxon>Pieridae</taxon>
        <taxon>Pierinae</taxon>
        <taxon>Pieris</taxon>
    </lineage>
</organism>
<comment type="caution">
    <text evidence="1">The sequence shown here is derived from an EMBL/GenBank/DDBJ whole genome shotgun (WGS) entry which is preliminary data.</text>
</comment>
<evidence type="ECO:0000313" key="2">
    <source>
        <dbReference type="Proteomes" id="UP000663880"/>
    </source>
</evidence>
<gene>
    <name evidence="1" type="ORF">PMACD_LOCUS569</name>
</gene>
<name>A0A821LD74_9NEOP</name>
<protein>
    <submittedName>
        <fullName evidence="1">Uncharacterized protein</fullName>
    </submittedName>
</protein>
<dbReference type="SUPFAM" id="SSF54001">
    <property type="entry name" value="Cysteine proteinases"/>
    <property type="match status" value="1"/>
</dbReference>
<dbReference type="EMBL" id="CAJOBZ010000001">
    <property type="protein sequence ID" value="CAF4749189.1"/>
    <property type="molecule type" value="Genomic_DNA"/>
</dbReference>
<evidence type="ECO:0000313" key="1">
    <source>
        <dbReference type="EMBL" id="CAF4749189.1"/>
    </source>
</evidence>
<dbReference type="InterPro" id="IPR038765">
    <property type="entry name" value="Papain-like_cys_pep_sf"/>
</dbReference>
<proteinExistence type="predicted"/>